<reference evidence="10 11" key="1">
    <citation type="submission" date="2019-04" db="EMBL/GenBank/DDBJ databases">
        <authorList>
            <consortium name="Wellcome Sanger Institute Data Sharing"/>
        </authorList>
    </citation>
    <scope>NUCLEOTIDE SEQUENCE [LARGE SCALE GENOMIC DNA]</scope>
</reference>
<dbReference type="GeneTree" id="ENSGT01030000234518"/>
<evidence type="ECO:0000259" key="9">
    <source>
        <dbReference type="PROSITE" id="PS50262"/>
    </source>
</evidence>
<evidence type="ECO:0000313" key="11">
    <source>
        <dbReference type="Proteomes" id="UP000694397"/>
    </source>
</evidence>
<dbReference type="PROSITE" id="PS50262">
    <property type="entry name" value="G_PROTEIN_RECEP_F1_2"/>
    <property type="match status" value="1"/>
</dbReference>
<dbReference type="Pfam" id="PF00001">
    <property type="entry name" value="7tm_1"/>
    <property type="match status" value="1"/>
</dbReference>
<feature type="transmembrane region" description="Helical" evidence="8">
    <location>
        <begin position="221"/>
        <end position="242"/>
    </location>
</feature>
<evidence type="ECO:0000256" key="3">
    <source>
        <dbReference type="ARBA" id="ARBA00022989"/>
    </source>
</evidence>
<proteinExistence type="predicted"/>
<accession>A0A8C9S447</accession>
<keyword evidence="4" id="KW-0297">G-protein coupled receptor</keyword>
<dbReference type="Proteomes" id="UP000694397">
    <property type="component" value="Chromosome 16"/>
</dbReference>
<evidence type="ECO:0000256" key="1">
    <source>
        <dbReference type="ARBA" id="ARBA00004141"/>
    </source>
</evidence>
<feature type="transmembrane region" description="Helical" evidence="8">
    <location>
        <begin position="96"/>
        <end position="119"/>
    </location>
</feature>
<protein>
    <submittedName>
        <fullName evidence="10">G protein-coupled receptor 141</fullName>
    </submittedName>
</protein>
<dbReference type="PANTHER" id="PTHR24237:SF35">
    <property type="entry name" value="G-PROTEIN COUPLED RECEPTOR 141-RELATED"/>
    <property type="match status" value="1"/>
</dbReference>
<keyword evidence="6" id="KW-0675">Receptor</keyword>
<dbReference type="AlphaFoldDB" id="A0A8C9S447"/>
<dbReference type="Ensembl" id="ENSSFOT00015029886.2">
    <property type="protein sequence ID" value="ENSSFOP00015029550.2"/>
    <property type="gene ID" value="ENSSFOG00015018991.2"/>
</dbReference>
<dbReference type="InterPro" id="IPR017452">
    <property type="entry name" value="GPCR_Rhodpsn_7TM"/>
</dbReference>
<evidence type="ECO:0000256" key="6">
    <source>
        <dbReference type="ARBA" id="ARBA00023170"/>
    </source>
</evidence>
<evidence type="ECO:0000256" key="8">
    <source>
        <dbReference type="SAM" id="Phobius"/>
    </source>
</evidence>
<dbReference type="GO" id="GO:0004930">
    <property type="term" value="F:G protein-coupled receptor activity"/>
    <property type="evidence" value="ECO:0007669"/>
    <property type="project" value="UniProtKB-KW"/>
</dbReference>
<dbReference type="PANTHER" id="PTHR24237">
    <property type="entry name" value="G-PROTEIN COUPLED RECEPTOR"/>
    <property type="match status" value="1"/>
</dbReference>
<keyword evidence="2 8" id="KW-0812">Transmembrane</keyword>
<name>A0A8C9S447_SCLFO</name>
<evidence type="ECO:0000313" key="10">
    <source>
        <dbReference type="Ensembl" id="ENSSFOP00015029550.2"/>
    </source>
</evidence>
<evidence type="ECO:0000256" key="2">
    <source>
        <dbReference type="ARBA" id="ARBA00022692"/>
    </source>
</evidence>
<dbReference type="Gene3D" id="1.20.1070.10">
    <property type="entry name" value="Rhodopsin 7-helix transmembrane proteins"/>
    <property type="match status" value="1"/>
</dbReference>
<dbReference type="InterPro" id="IPR000276">
    <property type="entry name" value="GPCR_Rhodpsn"/>
</dbReference>
<keyword evidence="3 8" id="KW-1133">Transmembrane helix</keyword>
<dbReference type="GO" id="GO:0008142">
    <property type="term" value="F:oxysterol binding"/>
    <property type="evidence" value="ECO:0007669"/>
    <property type="project" value="InterPro"/>
</dbReference>
<feature type="transmembrane region" description="Helical" evidence="8">
    <location>
        <begin position="56"/>
        <end position="76"/>
    </location>
</feature>
<dbReference type="OrthoDB" id="9947118at2759"/>
<keyword evidence="11" id="KW-1185">Reference proteome</keyword>
<reference evidence="10" key="2">
    <citation type="submission" date="2025-08" db="UniProtKB">
        <authorList>
            <consortium name="Ensembl"/>
        </authorList>
    </citation>
    <scope>IDENTIFICATION</scope>
</reference>
<feature type="domain" description="G-protein coupled receptors family 1 profile" evidence="9">
    <location>
        <begin position="26"/>
        <end position="277"/>
    </location>
</feature>
<dbReference type="SUPFAM" id="SSF81321">
    <property type="entry name" value="Family A G protein-coupled receptor-like"/>
    <property type="match status" value="1"/>
</dbReference>
<keyword evidence="5 8" id="KW-0472">Membrane</keyword>
<evidence type="ECO:0000256" key="5">
    <source>
        <dbReference type="ARBA" id="ARBA00023136"/>
    </source>
</evidence>
<organism evidence="10 11">
    <name type="scientific">Scleropages formosus</name>
    <name type="common">Asian bonytongue</name>
    <name type="synonym">Osteoglossum formosum</name>
    <dbReference type="NCBI Taxonomy" id="113540"/>
    <lineage>
        <taxon>Eukaryota</taxon>
        <taxon>Metazoa</taxon>
        <taxon>Chordata</taxon>
        <taxon>Craniata</taxon>
        <taxon>Vertebrata</taxon>
        <taxon>Euteleostomi</taxon>
        <taxon>Actinopterygii</taxon>
        <taxon>Neopterygii</taxon>
        <taxon>Teleostei</taxon>
        <taxon>Osteoglossocephala</taxon>
        <taxon>Osteoglossomorpha</taxon>
        <taxon>Osteoglossiformes</taxon>
        <taxon>Osteoglossidae</taxon>
        <taxon>Scleropages</taxon>
    </lineage>
</organism>
<feature type="transmembrane region" description="Helical" evidence="8">
    <location>
        <begin position="183"/>
        <end position="209"/>
    </location>
</feature>
<comment type="subcellular location">
    <subcellularLocation>
        <location evidence="1">Membrane</location>
        <topology evidence="1">Multi-pass membrane protein</topology>
    </subcellularLocation>
</comment>
<keyword evidence="7" id="KW-0807">Transducer</keyword>
<evidence type="ECO:0000256" key="4">
    <source>
        <dbReference type="ARBA" id="ARBA00023040"/>
    </source>
</evidence>
<feature type="transmembrane region" description="Helical" evidence="8">
    <location>
        <begin position="20"/>
        <end position="44"/>
    </location>
</feature>
<dbReference type="InterPro" id="IPR047160">
    <property type="entry name" value="GP183-like"/>
</dbReference>
<dbReference type="GO" id="GO:0016020">
    <property type="term" value="C:membrane"/>
    <property type="evidence" value="ECO:0007669"/>
    <property type="project" value="UniProtKB-SubCell"/>
</dbReference>
<evidence type="ECO:0000256" key="7">
    <source>
        <dbReference type="ARBA" id="ARBA00023224"/>
    </source>
</evidence>
<dbReference type="PRINTS" id="PR01157">
    <property type="entry name" value="P2YPURNOCPTR"/>
</dbReference>
<feature type="transmembrane region" description="Helical" evidence="8">
    <location>
        <begin position="131"/>
        <end position="152"/>
    </location>
</feature>
<reference evidence="10" key="3">
    <citation type="submission" date="2025-09" db="UniProtKB">
        <authorList>
            <consortium name="Ensembl"/>
        </authorList>
    </citation>
    <scope>IDENTIFICATION</scope>
</reference>
<feature type="transmembrane region" description="Helical" evidence="8">
    <location>
        <begin position="262"/>
        <end position="279"/>
    </location>
</feature>
<sequence length="292" mass="33475">VNGLKINGTNNTFPEDVRLALLSIYSLVFIIGTLASTATAVSIVNSNVRSVTTMAVVNLILVHYIFLLTVPFRIHYYVARQWSLSYSFCKVVSATIHGHMLIAFIFYVIILVIRNISYFKRVDKLEFYRKLHALAVSVTIWIVIIILIPVTFHMYGTQETNNNQCFHFGQEVKNKYKAKVLNYVISGVILLTVSGLTSCQVYILGRVLWKHRSTACSHQEFWAQLKSLLFILVMLVCFLPYHMFRIYYVSNYDKAMENKNEVFLAMTALSCFDMLIFLGKNTCITCSVKHCI</sequence>